<proteinExistence type="predicted"/>
<protein>
    <submittedName>
        <fullName evidence="1">Uncharacterized protein</fullName>
    </submittedName>
</protein>
<dbReference type="STRING" id="94869.SAMN04488529_102225"/>
<reference evidence="1 2" key="1">
    <citation type="submission" date="2016-10" db="EMBL/GenBank/DDBJ databases">
        <authorList>
            <person name="de Groot N.N."/>
        </authorList>
    </citation>
    <scope>NUCLEOTIDE SEQUENCE [LARGE SCALE GENOMIC DNA]</scope>
    <source>
        <strain evidence="1 2">DSM 12272</strain>
    </source>
</reference>
<organism evidence="1 2">
    <name type="scientific">Clostridium gasigenes</name>
    <dbReference type="NCBI Taxonomy" id="94869"/>
    <lineage>
        <taxon>Bacteria</taxon>
        <taxon>Bacillati</taxon>
        <taxon>Bacillota</taxon>
        <taxon>Clostridia</taxon>
        <taxon>Eubacteriales</taxon>
        <taxon>Clostridiaceae</taxon>
        <taxon>Clostridium</taxon>
    </lineage>
</organism>
<name>A0A1H0Q7T6_9CLOT</name>
<gene>
    <name evidence="1" type="ORF">SAMN04488529_102225</name>
</gene>
<accession>A0A1H0Q7T6</accession>
<dbReference type="Proteomes" id="UP000198597">
    <property type="component" value="Unassembled WGS sequence"/>
</dbReference>
<dbReference type="EMBL" id="FNJM01000002">
    <property type="protein sequence ID" value="SDP12748.1"/>
    <property type="molecule type" value="Genomic_DNA"/>
</dbReference>
<evidence type="ECO:0000313" key="2">
    <source>
        <dbReference type="Proteomes" id="UP000198597"/>
    </source>
</evidence>
<dbReference type="AlphaFoldDB" id="A0A1H0Q7T6"/>
<keyword evidence="2" id="KW-1185">Reference proteome</keyword>
<evidence type="ECO:0000313" key="1">
    <source>
        <dbReference type="EMBL" id="SDP12748.1"/>
    </source>
</evidence>
<sequence>MIYLNKEKVGGEQVLINKNTSLYAVVLSHVNGQEIIFSNLKESNTALL</sequence>